<proteinExistence type="inferred from homology"/>
<dbReference type="Pfam" id="PF00107">
    <property type="entry name" value="ADH_zinc_N"/>
    <property type="match status" value="1"/>
</dbReference>
<reference evidence="6" key="1">
    <citation type="submission" date="2010-07" db="EMBL/GenBank/DDBJ databases">
        <title>The genome sequence of Gaeumannomyces graminis var. tritici strain R3-111a-1.</title>
        <authorList>
            <consortium name="The Broad Institute Genome Sequencing Platform"/>
            <person name="Ma L.-J."/>
            <person name="Dead R."/>
            <person name="Young S."/>
            <person name="Zeng Q."/>
            <person name="Koehrsen M."/>
            <person name="Alvarado L."/>
            <person name="Berlin A."/>
            <person name="Chapman S.B."/>
            <person name="Chen Z."/>
            <person name="Freedman E."/>
            <person name="Gellesch M."/>
            <person name="Goldberg J."/>
            <person name="Griggs A."/>
            <person name="Gujja S."/>
            <person name="Heilman E.R."/>
            <person name="Heiman D."/>
            <person name="Hepburn T."/>
            <person name="Howarth C."/>
            <person name="Jen D."/>
            <person name="Larson L."/>
            <person name="Mehta T."/>
            <person name="Neiman D."/>
            <person name="Pearson M."/>
            <person name="Roberts A."/>
            <person name="Saif S."/>
            <person name="Shea T."/>
            <person name="Shenoy N."/>
            <person name="Sisk P."/>
            <person name="Stolte C."/>
            <person name="Sykes S."/>
            <person name="Walk T."/>
            <person name="White J."/>
            <person name="Yandava C."/>
            <person name="Haas B."/>
            <person name="Nusbaum C."/>
            <person name="Birren B."/>
        </authorList>
    </citation>
    <scope>NUCLEOTIDE SEQUENCE [LARGE SCALE GENOMIC DNA]</scope>
    <source>
        <strain evidence="6">R3-111a-1</strain>
    </source>
</reference>
<reference evidence="5" key="5">
    <citation type="submission" date="2018-04" db="UniProtKB">
        <authorList>
            <consortium name="EnsemblFungi"/>
        </authorList>
    </citation>
    <scope>IDENTIFICATION</scope>
    <source>
        <strain evidence="5">R3-111a-1</strain>
    </source>
</reference>
<keyword evidence="2" id="KW-0560">Oxidoreductase</keyword>
<dbReference type="VEuPathDB" id="FungiDB:GGTG_07562"/>
<comment type="similarity">
    <text evidence="1">Belongs to the zinc-containing alcohol dehydrogenase family.</text>
</comment>
<reference evidence="4" key="2">
    <citation type="submission" date="2010-07" db="EMBL/GenBank/DDBJ databases">
        <authorList>
            <consortium name="The Broad Institute Genome Sequencing Platform"/>
            <consortium name="Broad Institute Genome Sequencing Center for Infectious Disease"/>
            <person name="Ma L.-J."/>
            <person name="Dead R."/>
            <person name="Young S."/>
            <person name="Zeng Q."/>
            <person name="Koehrsen M."/>
            <person name="Alvarado L."/>
            <person name="Berlin A."/>
            <person name="Chapman S.B."/>
            <person name="Chen Z."/>
            <person name="Freedman E."/>
            <person name="Gellesch M."/>
            <person name="Goldberg J."/>
            <person name="Griggs A."/>
            <person name="Gujja S."/>
            <person name="Heilman E.R."/>
            <person name="Heiman D."/>
            <person name="Hepburn T."/>
            <person name="Howarth C."/>
            <person name="Jen D."/>
            <person name="Larson L."/>
            <person name="Mehta T."/>
            <person name="Neiman D."/>
            <person name="Pearson M."/>
            <person name="Roberts A."/>
            <person name="Saif S."/>
            <person name="Shea T."/>
            <person name="Shenoy N."/>
            <person name="Sisk P."/>
            <person name="Stolte C."/>
            <person name="Sykes S."/>
            <person name="Walk T."/>
            <person name="White J."/>
            <person name="Yandava C."/>
            <person name="Haas B."/>
            <person name="Nusbaum C."/>
            <person name="Birren B."/>
        </authorList>
    </citation>
    <scope>NUCLEOTIDE SEQUENCE</scope>
    <source>
        <strain evidence="4">R3-111a-1</strain>
    </source>
</reference>
<reference evidence="5" key="4">
    <citation type="journal article" date="2015" name="G3 (Bethesda)">
        <title>Genome sequences of three phytopathogenic species of the Magnaporthaceae family of fungi.</title>
        <authorList>
            <person name="Okagaki L.H."/>
            <person name="Nunes C.C."/>
            <person name="Sailsbery J."/>
            <person name="Clay B."/>
            <person name="Brown D."/>
            <person name="John T."/>
            <person name="Oh Y."/>
            <person name="Young N."/>
            <person name="Fitzgerald M."/>
            <person name="Haas B.J."/>
            <person name="Zeng Q."/>
            <person name="Young S."/>
            <person name="Adiconis X."/>
            <person name="Fan L."/>
            <person name="Levin J.Z."/>
            <person name="Mitchell T.K."/>
            <person name="Okubara P.A."/>
            <person name="Farman M.L."/>
            <person name="Kohn L.M."/>
            <person name="Birren B."/>
            <person name="Ma L.-J."/>
            <person name="Dean R.A."/>
        </authorList>
    </citation>
    <scope>NUCLEOTIDE SEQUENCE</scope>
    <source>
        <strain evidence="5">R3-111a-1</strain>
    </source>
</reference>
<dbReference type="GeneID" id="20348020"/>
<evidence type="ECO:0000313" key="4">
    <source>
        <dbReference type="EMBL" id="EJT73706.1"/>
    </source>
</evidence>
<dbReference type="InterPro" id="IPR047122">
    <property type="entry name" value="Trans-enoyl_RdTase-like"/>
</dbReference>
<dbReference type="GO" id="GO:0016651">
    <property type="term" value="F:oxidoreductase activity, acting on NAD(P)H"/>
    <property type="evidence" value="ECO:0007669"/>
    <property type="project" value="InterPro"/>
</dbReference>
<protein>
    <recommendedName>
        <fullName evidence="3">Enoyl reductase (ER) domain-containing protein</fullName>
    </recommendedName>
</protein>
<dbReference type="PANTHER" id="PTHR45348:SF2">
    <property type="entry name" value="ZINC-TYPE ALCOHOL DEHYDROGENASE-LIKE PROTEIN C2E1P3.01"/>
    <property type="match status" value="1"/>
</dbReference>
<accession>J3P214</accession>
<dbReference type="Gene3D" id="3.40.50.720">
    <property type="entry name" value="NAD(P)-binding Rossmann-like Domain"/>
    <property type="match status" value="1"/>
</dbReference>
<dbReference type="InterPro" id="IPR013149">
    <property type="entry name" value="ADH-like_C"/>
</dbReference>
<name>J3P214_GAET3</name>
<organism evidence="4">
    <name type="scientific">Gaeumannomyces tritici (strain R3-111a-1)</name>
    <name type="common">Wheat and barley take-all root rot fungus</name>
    <name type="synonym">Gaeumannomyces graminis var. tritici</name>
    <dbReference type="NCBI Taxonomy" id="644352"/>
    <lineage>
        <taxon>Eukaryota</taxon>
        <taxon>Fungi</taxon>
        <taxon>Dikarya</taxon>
        <taxon>Ascomycota</taxon>
        <taxon>Pezizomycotina</taxon>
        <taxon>Sordariomycetes</taxon>
        <taxon>Sordariomycetidae</taxon>
        <taxon>Magnaporthales</taxon>
        <taxon>Magnaporthaceae</taxon>
        <taxon>Gaeumannomyces</taxon>
    </lineage>
</organism>
<dbReference type="InterPro" id="IPR013154">
    <property type="entry name" value="ADH-like_N"/>
</dbReference>
<dbReference type="PANTHER" id="PTHR45348">
    <property type="entry name" value="HYPOTHETICAL OXIDOREDUCTASE (EUROFUNG)"/>
    <property type="match status" value="1"/>
</dbReference>
<dbReference type="HOGENOM" id="CLU_026673_16_1_1"/>
<dbReference type="Proteomes" id="UP000006039">
    <property type="component" value="Unassembled WGS sequence"/>
</dbReference>
<dbReference type="SUPFAM" id="SSF50129">
    <property type="entry name" value="GroES-like"/>
    <property type="match status" value="1"/>
</dbReference>
<evidence type="ECO:0000256" key="2">
    <source>
        <dbReference type="ARBA" id="ARBA00023002"/>
    </source>
</evidence>
<feature type="domain" description="Enoyl reductase (ER)" evidence="3">
    <location>
        <begin position="20"/>
        <end position="354"/>
    </location>
</feature>
<dbReference type="OrthoDB" id="48317at2759"/>
<dbReference type="Pfam" id="PF08240">
    <property type="entry name" value="ADH_N"/>
    <property type="match status" value="1"/>
</dbReference>
<dbReference type="InterPro" id="IPR011032">
    <property type="entry name" value="GroES-like_sf"/>
</dbReference>
<dbReference type="STRING" id="644352.J3P214"/>
<dbReference type="Gene3D" id="3.90.180.10">
    <property type="entry name" value="Medium-chain alcohol dehydrogenases, catalytic domain"/>
    <property type="match status" value="1"/>
</dbReference>
<dbReference type="InterPro" id="IPR020843">
    <property type="entry name" value="ER"/>
</dbReference>
<dbReference type="RefSeq" id="XP_009223650.1">
    <property type="nucleotide sequence ID" value="XM_009225386.1"/>
</dbReference>
<dbReference type="EMBL" id="GL385398">
    <property type="protein sequence ID" value="EJT73706.1"/>
    <property type="molecule type" value="Genomic_DNA"/>
</dbReference>
<sequence>MTQQQQPPQSQKALVGTTEGAIGLVHDAPVPQATGDSIVVKVAAVAVNPVDSKLVGDYVTPGAAAGFDYAGVVVALGPEATQFGWKVGDRVCSAVSGMNANTPEIGAFAEYTSSPEWFLWRLPDAWTFEQGASMGISWLTAGMALFHTLNLPGRPFAPSPKPIQVFVFGGSSSTGVCVIQLLKLAGFEVITTCSPHNFDYVRSFGPDHVLDYKADDVVAQIKALTKNGLRWVVDCISTTSSMQFCYQVVGRAGGRFVTLEPFSEAVAQTRKIIKADFVISPNLLGEVTWPEPHYKPENKEVIEFGRELVAIVNQLLEKELIRPHNLLVRNDGLEGISQGLKDIREGKMSGKKLIYVL</sequence>
<dbReference type="EnsemblFungi" id="EJT73706">
    <property type="protein sequence ID" value="EJT73706"/>
    <property type="gene ID" value="GGTG_07562"/>
</dbReference>
<keyword evidence="6" id="KW-1185">Reference proteome</keyword>
<evidence type="ECO:0000259" key="3">
    <source>
        <dbReference type="SMART" id="SM00829"/>
    </source>
</evidence>
<evidence type="ECO:0000313" key="6">
    <source>
        <dbReference type="Proteomes" id="UP000006039"/>
    </source>
</evidence>
<dbReference type="SUPFAM" id="SSF51735">
    <property type="entry name" value="NAD(P)-binding Rossmann-fold domains"/>
    <property type="match status" value="1"/>
</dbReference>
<dbReference type="AlphaFoldDB" id="J3P214"/>
<gene>
    <name evidence="5" type="primary">20348020</name>
    <name evidence="4" type="ORF">GGTG_07562</name>
</gene>
<dbReference type="CDD" id="cd08249">
    <property type="entry name" value="enoyl_reductase_like"/>
    <property type="match status" value="1"/>
</dbReference>
<reference evidence="4" key="3">
    <citation type="submission" date="2010-09" db="EMBL/GenBank/DDBJ databases">
        <title>Annotation of Gaeumannomyces graminis var. tritici R3-111a-1.</title>
        <authorList>
            <consortium name="The Broad Institute Genome Sequencing Platform"/>
            <person name="Ma L.-J."/>
            <person name="Dead R."/>
            <person name="Young S.K."/>
            <person name="Zeng Q."/>
            <person name="Gargeya S."/>
            <person name="Fitzgerald M."/>
            <person name="Haas B."/>
            <person name="Abouelleil A."/>
            <person name="Alvarado L."/>
            <person name="Arachchi H.M."/>
            <person name="Berlin A."/>
            <person name="Brown A."/>
            <person name="Chapman S.B."/>
            <person name="Chen Z."/>
            <person name="Dunbar C."/>
            <person name="Freedman E."/>
            <person name="Gearin G."/>
            <person name="Gellesch M."/>
            <person name="Goldberg J."/>
            <person name="Griggs A."/>
            <person name="Gujja S."/>
            <person name="Heiman D."/>
            <person name="Howarth C."/>
            <person name="Larson L."/>
            <person name="Lui A."/>
            <person name="MacDonald P.J.P."/>
            <person name="Mehta T."/>
            <person name="Montmayeur A."/>
            <person name="Murphy C."/>
            <person name="Neiman D."/>
            <person name="Pearson M."/>
            <person name="Priest M."/>
            <person name="Roberts A."/>
            <person name="Saif S."/>
            <person name="Shea T."/>
            <person name="Shenoy N."/>
            <person name="Sisk P."/>
            <person name="Stolte C."/>
            <person name="Sykes S."/>
            <person name="Yandava C."/>
            <person name="Wortman J."/>
            <person name="Nusbaum C."/>
            <person name="Birren B."/>
        </authorList>
    </citation>
    <scope>NUCLEOTIDE SEQUENCE</scope>
    <source>
        <strain evidence="4">R3-111a-1</strain>
    </source>
</reference>
<dbReference type="InterPro" id="IPR036291">
    <property type="entry name" value="NAD(P)-bd_dom_sf"/>
</dbReference>
<evidence type="ECO:0000256" key="1">
    <source>
        <dbReference type="ARBA" id="ARBA00008072"/>
    </source>
</evidence>
<dbReference type="SMART" id="SM00829">
    <property type="entry name" value="PKS_ER"/>
    <property type="match status" value="1"/>
</dbReference>
<evidence type="ECO:0000313" key="5">
    <source>
        <dbReference type="EnsemblFungi" id="EJT73706"/>
    </source>
</evidence>
<dbReference type="eggNOG" id="KOG1198">
    <property type="taxonomic scope" value="Eukaryota"/>
</dbReference>